<dbReference type="Proteomes" id="UP000031368">
    <property type="component" value="Plasmid pRgalR602c"/>
</dbReference>
<sequence length="420" mass="45181">MPAIELGGIEMRLISILKGCKMQLGAAALLAASHAGAAEPSPGITDDTIKIGVTGPLTGPVAVVGGVAEGIRARIEQGNAEGGVKMGDGKTRKIELVIEDDGLDPQRTLANVRKMVEKDKVFALVGTAATPNNLAIGRYITQKKVPNVFMYSGVVSLNAPEWEVGFVPSFSTEADAFAKYLENNKPDAKVAFLYLNTETGQTFMKAFDRAIEDSTIKVLERQPVTSQDPTVETQLNTLKASGADTLIVIAAPRQGGEAIRFQSESGWKPLTLVTNLSSAYPVLQSVGLENAKGIITSDFLKPIISDQKSGDEGVDRYLDAIKAAKVNFVFANTIGQTGYAIGDALIQSLEKLKEPTREELMNVVQNMDGWQNPLLFDGIKISTKEKSDLYPIEALQLYQFDGQKYVPVGGVLDFEGDTHE</sequence>
<dbReference type="PANTHER" id="PTHR47235">
    <property type="entry name" value="BLR6548 PROTEIN"/>
    <property type="match status" value="1"/>
</dbReference>
<protein>
    <submittedName>
        <fullName evidence="5">Periplasmic binding fold domain-containing protein</fullName>
    </submittedName>
</protein>
<dbReference type="AlphaFoldDB" id="A0A0B4XE73"/>
<evidence type="ECO:0000259" key="4">
    <source>
        <dbReference type="Pfam" id="PF13458"/>
    </source>
</evidence>
<evidence type="ECO:0000313" key="5">
    <source>
        <dbReference type="EMBL" id="AJD46329.1"/>
    </source>
</evidence>
<keyword evidence="5" id="KW-0614">Plasmid</keyword>
<evidence type="ECO:0000256" key="1">
    <source>
        <dbReference type="ARBA" id="ARBA00010062"/>
    </source>
</evidence>
<evidence type="ECO:0000313" key="6">
    <source>
        <dbReference type="Proteomes" id="UP000031368"/>
    </source>
</evidence>
<dbReference type="CDD" id="cd06343">
    <property type="entry name" value="PBP1_ABC_ligand_binding-like"/>
    <property type="match status" value="1"/>
</dbReference>
<keyword evidence="2 3" id="KW-0732">Signal</keyword>
<evidence type="ECO:0000256" key="2">
    <source>
        <dbReference type="ARBA" id="ARBA00022729"/>
    </source>
</evidence>
<dbReference type="Gene3D" id="3.40.50.2300">
    <property type="match status" value="2"/>
</dbReference>
<dbReference type="EMBL" id="CP006880">
    <property type="protein sequence ID" value="AJD46329.1"/>
    <property type="molecule type" value="Genomic_DNA"/>
</dbReference>
<evidence type="ECO:0000256" key="3">
    <source>
        <dbReference type="SAM" id="SignalP"/>
    </source>
</evidence>
<comment type="similarity">
    <text evidence="1">Belongs to the leucine-binding protein family.</text>
</comment>
<dbReference type="KEGG" id="rga:RGR602_PC02310"/>
<feature type="signal peptide" evidence="3">
    <location>
        <begin position="1"/>
        <end position="37"/>
    </location>
</feature>
<reference evidence="5 6" key="1">
    <citation type="submission" date="2013-11" db="EMBL/GenBank/DDBJ databases">
        <title>Complete genome sequence of Rhizobium gallicum bv. gallicum R602.</title>
        <authorList>
            <person name="Bustos P."/>
            <person name="Santamaria R.I."/>
            <person name="Lozano L."/>
            <person name="Acosta J.L."/>
            <person name="Ormeno-Orrillo E."/>
            <person name="Rogel M.A."/>
            <person name="Romero D."/>
            <person name="Cevallos M.A."/>
            <person name="Martinez-Romero E."/>
            <person name="Gonzalez V."/>
        </authorList>
    </citation>
    <scope>NUCLEOTIDE SEQUENCE [LARGE SCALE GENOMIC DNA]</scope>
    <source>
        <strain evidence="5 6">R602</strain>
        <plasmid evidence="5 6">pRgalR602c</plasmid>
    </source>
</reference>
<dbReference type="SUPFAM" id="SSF53822">
    <property type="entry name" value="Periplasmic binding protein-like I"/>
    <property type="match status" value="1"/>
</dbReference>
<dbReference type="InterPro" id="IPR028082">
    <property type="entry name" value="Peripla_BP_I"/>
</dbReference>
<name>A0A0B4XE73_9HYPH</name>
<proteinExistence type="inferred from homology"/>
<gene>
    <name evidence="5" type="ORF">RGR602_PC02310</name>
</gene>
<organism evidence="5 6">
    <name type="scientific">Rhizobium gallicum bv. gallicum R602sp</name>
    <dbReference type="NCBI Taxonomy" id="1041138"/>
    <lineage>
        <taxon>Bacteria</taxon>
        <taxon>Pseudomonadati</taxon>
        <taxon>Pseudomonadota</taxon>
        <taxon>Alphaproteobacteria</taxon>
        <taxon>Hyphomicrobiales</taxon>
        <taxon>Rhizobiaceae</taxon>
        <taxon>Rhizobium/Agrobacterium group</taxon>
        <taxon>Rhizobium</taxon>
    </lineage>
</organism>
<accession>A0A0B4XE73</accession>
<dbReference type="PANTHER" id="PTHR47235:SF1">
    <property type="entry name" value="BLR6548 PROTEIN"/>
    <property type="match status" value="1"/>
</dbReference>
<feature type="domain" description="Leucine-binding protein" evidence="4">
    <location>
        <begin position="48"/>
        <end position="374"/>
    </location>
</feature>
<keyword evidence="6" id="KW-1185">Reference proteome</keyword>
<dbReference type="InterPro" id="IPR028081">
    <property type="entry name" value="Leu-bd"/>
</dbReference>
<dbReference type="HOGENOM" id="CLU_027128_7_0_5"/>
<feature type="chain" id="PRO_5005423606" evidence="3">
    <location>
        <begin position="38"/>
        <end position="420"/>
    </location>
</feature>
<geneLocation type="plasmid" evidence="5 6">
    <name>pRgalR602c</name>
</geneLocation>
<dbReference type="Pfam" id="PF13458">
    <property type="entry name" value="Peripla_BP_6"/>
    <property type="match status" value="1"/>
</dbReference>